<protein>
    <submittedName>
        <fullName evidence="1">Uncharacterized protein</fullName>
    </submittedName>
</protein>
<evidence type="ECO:0000313" key="1">
    <source>
        <dbReference type="EMBL" id="KAF9597910.1"/>
    </source>
</evidence>
<dbReference type="Proteomes" id="UP000631114">
    <property type="component" value="Unassembled WGS sequence"/>
</dbReference>
<comment type="caution">
    <text evidence="1">The sequence shown here is derived from an EMBL/GenBank/DDBJ whole genome shotgun (WGS) entry which is preliminary data.</text>
</comment>
<evidence type="ECO:0000313" key="2">
    <source>
        <dbReference type="Proteomes" id="UP000631114"/>
    </source>
</evidence>
<accession>A0A835LK74</accession>
<organism evidence="1 2">
    <name type="scientific">Coptis chinensis</name>
    <dbReference type="NCBI Taxonomy" id="261450"/>
    <lineage>
        <taxon>Eukaryota</taxon>
        <taxon>Viridiplantae</taxon>
        <taxon>Streptophyta</taxon>
        <taxon>Embryophyta</taxon>
        <taxon>Tracheophyta</taxon>
        <taxon>Spermatophyta</taxon>
        <taxon>Magnoliopsida</taxon>
        <taxon>Ranunculales</taxon>
        <taxon>Ranunculaceae</taxon>
        <taxon>Coptidoideae</taxon>
        <taxon>Coptis</taxon>
    </lineage>
</organism>
<proteinExistence type="predicted"/>
<reference evidence="1 2" key="1">
    <citation type="submission" date="2020-10" db="EMBL/GenBank/DDBJ databases">
        <title>The Coptis chinensis genome and diversification of protoberbering-type alkaloids.</title>
        <authorList>
            <person name="Wang B."/>
            <person name="Shu S."/>
            <person name="Song C."/>
            <person name="Liu Y."/>
        </authorList>
    </citation>
    <scope>NUCLEOTIDE SEQUENCE [LARGE SCALE GENOMIC DNA]</scope>
    <source>
        <strain evidence="1">HL-2020</strain>
        <tissue evidence="1">Leaf</tissue>
    </source>
</reference>
<keyword evidence="2" id="KW-1185">Reference proteome</keyword>
<dbReference type="EMBL" id="JADFTS010000007">
    <property type="protein sequence ID" value="KAF9597910.1"/>
    <property type="molecule type" value="Genomic_DNA"/>
</dbReference>
<sequence>MELVGEWVLEDASPLEENLQENEVAENWSMTNEVPIVNQTYEEMGMELLRMMEQQGHVTRSPIKMMLMIMHCS</sequence>
<dbReference type="AlphaFoldDB" id="A0A835LK74"/>
<name>A0A835LK74_9MAGN</name>
<gene>
    <name evidence="1" type="ORF">IFM89_022280</name>
</gene>